<feature type="transmembrane region" description="Helical" evidence="5">
    <location>
        <begin position="33"/>
        <end position="63"/>
    </location>
</feature>
<feature type="transmembrane region" description="Helical" evidence="5">
    <location>
        <begin position="109"/>
        <end position="128"/>
    </location>
</feature>
<reference evidence="7 8" key="1">
    <citation type="submission" date="2016-10" db="EMBL/GenBank/DDBJ databases">
        <title>Genome sequence of Planktotalea frisia SH6-1.</title>
        <authorList>
            <person name="Poehlein A."/>
            <person name="Bakenhus I."/>
            <person name="Voget S."/>
            <person name="Brinkhoff T."/>
            <person name="Simon M."/>
        </authorList>
    </citation>
    <scope>NUCLEOTIDE SEQUENCE [LARGE SCALE GENOMIC DNA]</scope>
    <source>
        <strain evidence="7 8">SH6-1</strain>
    </source>
</reference>
<dbReference type="OrthoDB" id="7915840at2"/>
<evidence type="ECO:0000313" key="8">
    <source>
        <dbReference type="Proteomes" id="UP000184514"/>
    </source>
</evidence>
<dbReference type="AlphaFoldDB" id="A0A1L9NWQ0"/>
<feature type="transmembrane region" description="Helical" evidence="5">
    <location>
        <begin position="390"/>
        <end position="409"/>
    </location>
</feature>
<feature type="transmembrane region" description="Helical" evidence="5">
    <location>
        <begin position="341"/>
        <end position="359"/>
    </location>
</feature>
<keyword evidence="8" id="KW-1185">Reference proteome</keyword>
<evidence type="ECO:0000256" key="5">
    <source>
        <dbReference type="SAM" id="Phobius"/>
    </source>
</evidence>
<dbReference type="InterPro" id="IPR007016">
    <property type="entry name" value="O-antigen_ligase-rel_domated"/>
</dbReference>
<evidence type="ECO:0000256" key="2">
    <source>
        <dbReference type="ARBA" id="ARBA00022692"/>
    </source>
</evidence>
<proteinExistence type="predicted"/>
<comment type="subcellular location">
    <subcellularLocation>
        <location evidence="1">Membrane</location>
        <topology evidence="1">Multi-pass membrane protein</topology>
    </subcellularLocation>
</comment>
<accession>A0A1L9NWQ0</accession>
<sequence length="424" mass="47354">MTLIKDAAKLVNFSRIHSSTRATVERLQHGLDVAIALCLGLIPSFHLLALQLAMVFVLISALLRGRQIFTNLPHFGWPHVMLLQFILYFLLNTWLYPSLEGNLPHLRRVAFESYGMTLLGFAVIWVYLGRGHDVMASFQSWAPVGLFLSFCVMSYFVFGPQGTRARAFSTNALVPPMWYLVLTLICFCDFNAMAYRVKLMRIALLGTAAVMCLYSGGRMILLIWLLCTIILAAHVLRSQRQGTSSFKDIALVFGALVVGLFVLYVFDAVSGRTLAIRFAYTFEKLWENGLTSETFYRIEIWSAALEVIKQSLPFGSGHVNERLLIHGIITRDWWFAAHQTYLSYLIAGGWIALASGIIFQCAGCQLFHRGTLPAALGIVLVPALNGLTDSVFQSFFAVQLYMLLLLFILHGQNRGVPAVPEPSA</sequence>
<organism evidence="7 8">
    <name type="scientific">Planktotalea frisia</name>
    <dbReference type="NCBI Taxonomy" id="696762"/>
    <lineage>
        <taxon>Bacteria</taxon>
        <taxon>Pseudomonadati</taxon>
        <taxon>Pseudomonadota</taxon>
        <taxon>Alphaproteobacteria</taxon>
        <taxon>Rhodobacterales</taxon>
        <taxon>Paracoccaceae</taxon>
        <taxon>Planktotalea</taxon>
    </lineage>
</organism>
<protein>
    <recommendedName>
        <fullName evidence="6">O-antigen ligase-related domain-containing protein</fullName>
    </recommendedName>
</protein>
<dbReference type="RefSeq" id="WP_072630623.1">
    <property type="nucleotide sequence ID" value="NZ_MLCB01000134.1"/>
</dbReference>
<feature type="transmembrane region" description="Helical" evidence="5">
    <location>
        <begin position="248"/>
        <end position="266"/>
    </location>
</feature>
<dbReference type="GO" id="GO:0016020">
    <property type="term" value="C:membrane"/>
    <property type="evidence" value="ECO:0007669"/>
    <property type="project" value="UniProtKB-SubCell"/>
</dbReference>
<evidence type="ECO:0000256" key="4">
    <source>
        <dbReference type="ARBA" id="ARBA00023136"/>
    </source>
</evidence>
<evidence type="ECO:0000256" key="1">
    <source>
        <dbReference type="ARBA" id="ARBA00004141"/>
    </source>
</evidence>
<evidence type="ECO:0000256" key="3">
    <source>
        <dbReference type="ARBA" id="ARBA00022989"/>
    </source>
</evidence>
<comment type="caution">
    <text evidence="7">The sequence shown here is derived from an EMBL/GenBank/DDBJ whole genome shotgun (WGS) entry which is preliminary data.</text>
</comment>
<keyword evidence="4 5" id="KW-0472">Membrane</keyword>
<name>A0A1L9NWQ0_9RHOB</name>
<evidence type="ECO:0000259" key="6">
    <source>
        <dbReference type="Pfam" id="PF04932"/>
    </source>
</evidence>
<feature type="transmembrane region" description="Helical" evidence="5">
    <location>
        <begin position="178"/>
        <end position="197"/>
    </location>
</feature>
<feature type="transmembrane region" description="Helical" evidence="5">
    <location>
        <begin position="140"/>
        <end position="158"/>
    </location>
</feature>
<dbReference type="Pfam" id="PF04932">
    <property type="entry name" value="Wzy_C"/>
    <property type="match status" value="1"/>
</dbReference>
<evidence type="ECO:0000313" key="7">
    <source>
        <dbReference type="EMBL" id="OJI93716.1"/>
    </source>
</evidence>
<dbReference type="Proteomes" id="UP000184514">
    <property type="component" value="Unassembled WGS sequence"/>
</dbReference>
<keyword evidence="3 5" id="KW-1133">Transmembrane helix</keyword>
<feature type="transmembrane region" description="Helical" evidence="5">
    <location>
        <begin position="75"/>
        <end position="97"/>
    </location>
</feature>
<dbReference type="EMBL" id="MLCB01000134">
    <property type="protein sequence ID" value="OJI93716.1"/>
    <property type="molecule type" value="Genomic_DNA"/>
</dbReference>
<gene>
    <name evidence="7" type="ORF">PFRI_20560</name>
</gene>
<keyword evidence="2 5" id="KW-0812">Transmembrane</keyword>
<feature type="domain" description="O-antigen ligase-related" evidence="6">
    <location>
        <begin position="205"/>
        <end position="354"/>
    </location>
</feature>
<feature type="transmembrane region" description="Helical" evidence="5">
    <location>
        <begin position="366"/>
        <end position="384"/>
    </location>
</feature>
<feature type="transmembrane region" description="Helical" evidence="5">
    <location>
        <begin position="217"/>
        <end position="236"/>
    </location>
</feature>